<dbReference type="EMBL" id="HF584462">
    <property type="protein sequence ID" value="CCQ43959.1"/>
    <property type="molecule type" value="Genomic_DNA"/>
</dbReference>
<accession>L8E9W2</accession>
<dbReference type="AlphaFoldDB" id="L8E9W2"/>
<name>L8E9W2_HUMAN</name>
<reference evidence="1" key="1">
    <citation type="journal article" date="2013" name="PLoS ONE">
        <title>Direct detection of alternative open reading frames translation products in human significantly expands the proteome.</title>
        <authorList>
            <person name="Vanderperre B."/>
            <person name="Lucier J.-F."/>
            <person name="Motard J."/>
            <person name="Tremblay G."/>
            <person name="Vanderperre S."/>
            <person name="Wisztorski M."/>
            <person name="Salzet M."/>
            <person name="Boisvert F.-M."/>
            <person name="Roucou X."/>
        </authorList>
    </citation>
    <scope>NUCLEOTIDE SEQUENCE</scope>
</reference>
<evidence type="ECO:0000313" key="1">
    <source>
        <dbReference type="EMBL" id="CCQ43959.1"/>
    </source>
</evidence>
<organism evidence="1">
    <name type="scientific">Homo sapiens</name>
    <name type="common">Human</name>
    <dbReference type="NCBI Taxonomy" id="9606"/>
    <lineage>
        <taxon>Eukaryota</taxon>
        <taxon>Metazoa</taxon>
        <taxon>Chordata</taxon>
        <taxon>Craniata</taxon>
        <taxon>Vertebrata</taxon>
        <taxon>Euteleostomi</taxon>
        <taxon>Mammalia</taxon>
        <taxon>Eutheria</taxon>
        <taxon>Euarchontoglires</taxon>
        <taxon>Primates</taxon>
        <taxon>Haplorrhini</taxon>
        <taxon>Catarrhini</taxon>
        <taxon>Hominidae</taxon>
        <taxon>Homo</taxon>
    </lineage>
</organism>
<protein>
    <submittedName>
        <fullName evidence="1">Alternative protein LOC100130520</fullName>
    </submittedName>
</protein>
<sequence>MQENTDVGLQQYCRKMACLVSCPIPSSRFKCWSHRPPVLRTL</sequence>
<proteinExistence type="predicted"/>
<gene>
    <name evidence="1" type="primary">LOC100130520</name>
</gene>